<evidence type="ECO:0000256" key="2">
    <source>
        <dbReference type="ARBA" id="ARBA00007424"/>
    </source>
</evidence>
<evidence type="ECO:0000256" key="4">
    <source>
        <dbReference type="ARBA" id="ARBA00022619"/>
    </source>
</evidence>
<dbReference type="InterPro" id="IPR002180">
    <property type="entry name" value="LS/RS"/>
</dbReference>
<evidence type="ECO:0000256" key="3">
    <source>
        <dbReference type="ARBA" id="ARBA00012664"/>
    </source>
</evidence>
<dbReference type="InterPro" id="IPR034964">
    <property type="entry name" value="LS"/>
</dbReference>
<dbReference type="Pfam" id="PF00885">
    <property type="entry name" value="DMRL_synthase"/>
    <property type="match status" value="1"/>
</dbReference>
<evidence type="ECO:0000256" key="7">
    <source>
        <dbReference type="HAMAP-Rule" id="MF_00178"/>
    </source>
</evidence>
<dbReference type="EC" id="2.5.1.78" evidence="3 7"/>
<keyword evidence="9" id="KW-1185">Reference proteome</keyword>
<evidence type="ECO:0000256" key="6">
    <source>
        <dbReference type="ARBA" id="ARBA00048785"/>
    </source>
</evidence>
<dbReference type="Proteomes" id="UP000617979">
    <property type="component" value="Unassembled WGS sequence"/>
</dbReference>
<dbReference type="Gene3D" id="3.40.50.960">
    <property type="entry name" value="Lumazine/riboflavin synthase"/>
    <property type="match status" value="1"/>
</dbReference>
<evidence type="ECO:0000256" key="1">
    <source>
        <dbReference type="ARBA" id="ARBA00004917"/>
    </source>
</evidence>
<dbReference type="PANTHER" id="PTHR21058:SF0">
    <property type="entry name" value="6,7-DIMETHYL-8-RIBITYLLUMAZINE SYNTHASE"/>
    <property type="match status" value="1"/>
</dbReference>
<proteinExistence type="inferred from homology"/>
<dbReference type="CDD" id="cd09209">
    <property type="entry name" value="Lumazine_synthase-I"/>
    <property type="match status" value="1"/>
</dbReference>
<dbReference type="NCBIfam" id="TIGR00114">
    <property type="entry name" value="lumazine-synth"/>
    <property type="match status" value="1"/>
</dbReference>
<feature type="binding site" evidence="7">
    <location>
        <begin position="57"/>
        <end position="59"/>
    </location>
    <ligand>
        <name>5-amino-6-(D-ribitylamino)uracil</name>
        <dbReference type="ChEBI" id="CHEBI:15934"/>
    </ligand>
</feature>
<keyword evidence="4 7" id="KW-0686">Riboflavin biosynthesis</keyword>
<feature type="binding site" evidence="7">
    <location>
        <position position="23"/>
    </location>
    <ligand>
        <name>5-amino-6-(D-ribitylamino)uracil</name>
        <dbReference type="ChEBI" id="CHEBI:15934"/>
    </ligand>
</feature>
<feature type="binding site" evidence="7">
    <location>
        <begin position="86"/>
        <end position="87"/>
    </location>
    <ligand>
        <name>(2S)-2-hydroxy-3-oxobutyl phosphate</name>
        <dbReference type="ChEBI" id="CHEBI:58830"/>
    </ligand>
</feature>
<reference evidence="9" key="1">
    <citation type="journal article" date="2019" name="Int. J. Syst. Evol. Microbiol.">
        <title>The Global Catalogue of Microorganisms (GCM) 10K type strain sequencing project: providing services to taxonomists for standard genome sequencing and annotation.</title>
        <authorList>
            <consortium name="The Broad Institute Genomics Platform"/>
            <consortium name="The Broad Institute Genome Sequencing Center for Infectious Disease"/>
            <person name="Wu L."/>
            <person name="Ma J."/>
        </authorList>
    </citation>
    <scope>NUCLEOTIDE SEQUENCE [LARGE SCALE GENOMIC DNA]</scope>
    <source>
        <strain evidence="9">CGMCC 1.12404</strain>
    </source>
</reference>
<evidence type="ECO:0000256" key="5">
    <source>
        <dbReference type="ARBA" id="ARBA00022679"/>
    </source>
</evidence>
<comment type="pathway">
    <text evidence="1 7">Cofactor biosynthesis; riboflavin biosynthesis; riboflavin from 2-hydroxy-3-oxobutyl phosphate and 5-amino-6-(D-ribitylamino)uracil: step 1/2.</text>
</comment>
<comment type="function">
    <text evidence="7">Catalyzes the formation of 6,7-dimethyl-8-ribityllumazine by condensation of 5-amino-6-(D-ribitylamino)uracil with 3,4-dihydroxy-2-butanone 4-phosphate. This is the penultimate step in the biosynthesis of riboflavin.</text>
</comment>
<accession>A0ABQ1G918</accession>
<dbReference type="NCBIfam" id="NF000812">
    <property type="entry name" value="PRK00061.1-4"/>
    <property type="match status" value="1"/>
</dbReference>
<comment type="caution">
    <text evidence="8">The sequence shown here is derived from an EMBL/GenBank/DDBJ whole genome shotgun (WGS) entry which is preliminary data.</text>
</comment>
<name>A0ABQ1G918_9BACL</name>
<dbReference type="InterPro" id="IPR036467">
    <property type="entry name" value="LS/RS_sf"/>
</dbReference>
<protein>
    <recommendedName>
        <fullName evidence="3 7">6,7-dimethyl-8-ribityllumazine synthase</fullName>
        <shortName evidence="7">DMRL synthase</shortName>
        <shortName evidence="7">LS</shortName>
        <shortName evidence="7">Lumazine synthase</shortName>
        <ecNumber evidence="3 7">2.5.1.78</ecNumber>
    </recommendedName>
</protein>
<dbReference type="HAMAP" id="MF_00178">
    <property type="entry name" value="Lumazine_synth"/>
    <property type="match status" value="1"/>
</dbReference>
<comment type="catalytic activity">
    <reaction evidence="6 7">
        <text>(2S)-2-hydroxy-3-oxobutyl phosphate + 5-amino-6-(D-ribitylamino)uracil = 6,7-dimethyl-8-(1-D-ribityl)lumazine + phosphate + 2 H2O + H(+)</text>
        <dbReference type="Rhea" id="RHEA:26152"/>
        <dbReference type="ChEBI" id="CHEBI:15377"/>
        <dbReference type="ChEBI" id="CHEBI:15378"/>
        <dbReference type="ChEBI" id="CHEBI:15934"/>
        <dbReference type="ChEBI" id="CHEBI:43474"/>
        <dbReference type="ChEBI" id="CHEBI:58201"/>
        <dbReference type="ChEBI" id="CHEBI:58830"/>
        <dbReference type="EC" id="2.5.1.78"/>
    </reaction>
</comment>
<sequence>MARTFEGNLTAGDLRFGVVVARFNEFITSRLLQGAESALSRHGADREAIDVAWVPGAFEIPLIADQMAASGKYDAIIALGAVIRGSTPHFDYVCSEAAKGVSAAAVEHGLPVIFGILTVDTIEQAIERAGTKAGNKGWDAAMAAIETVNLQKALTRAWKEEAGE</sequence>
<feature type="active site" description="Proton donor" evidence="7">
    <location>
        <position position="89"/>
    </location>
</feature>
<feature type="binding site" evidence="7">
    <location>
        <position position="114"/>
    </location>
    <ligand>
        <name>5-amino-6-(D-ribitylamino)uracil</name>
        <dbReference type="ChEBI" id="CHEBI:15934"/>
    </ligand>
</feature>
<feature type="binding site" evidence="7">
    <location>
        <begin position="81"/>
        <end position="83"/>
    </location>
    <ligand>
        <name>5-amino-6-(D-ribitylamino)uracil</name>
        <dbReference type="ChEBI" id="CHEBI:15934"/>
    </ligand>
</feature>
<dbReference type="PANTHER" id="PTHR21058">
    <property type="entry name" value="6,7-DIMETHYL-8-RIBITYLLUMAZINE SYNTHASE DMRL SYNTHASE LUMAZINE SYNTHASE"/>
    <property type="match status" value="1"/>
</dbReference>
<comment type="subunit">
    <text evidence="7">Forms an icosahedral capsid composed of 60 subunits, arranged as a dodecamer of pentamers.</text>
</comment>
<evidence type="ECO:0000313" key="8">
    <source>
        <dbReference type="EMBL" id="GGA39126.1"/>
    </source>
</evidence>
<comment type="similarity">
    <text evidence="2 7">Belongs to the DMRL synthase family.</text>
</comment>
<dbReference type="RefSeq" id="WP_188430561.1">
    <property type="nucleotide sequence ID" value="NZ_BMEX01000003.1"/>
</dbReference>
<dbReference type="EMBL" id="BMEX01000003">
    <property type="protein sequence ID" value="GGA39126.1"/>
    <property type="molecule type" value="Genomic_DNA"/>
</dbReference>
<gene>
    <name evidence="7 8" type="primary">ribH</name>
    <name evidence="8" type="ORF">GCM10007416_10130</name>
</gene>
<organism evidence="8 9">
    <name type="scientific">Kroppenstedtia guangzhouensis</name>
    <dbReference type="NCBI Taxonomy" id="1274356"/>
    <lineage>
        <taxon>Bacteria</taxon>
        <taxon>Bacillati</taxon>
        <taxon>Bacillota</taxon>
        <taxon>Bacilli</taxon>
        <taxon>Bacillales</taxon>
        <taxon>Thermoactinomycetaceae</taxon>
        <taxon>Kroppenstedtia</taxon>
    </lineage>
</organism>
<feature type="binding site" evidence="7">
    <location>
        <position position="128"/>
    </location>
    <ligand>
        <name>(2S)-2-hydroxy-3-oxobutyl phosphate</name>
        <dbReference type="ChEBI" id="CHEBI:58830"/>
    </ligand>
</feature>
<evidence type="ECO:0000313" key="9">
    <source>
        <dbReference type="Proteomes" id="UP000617979"/>
    </source>
</evidence>
<dbReference type="SUPFAM" id="SSF52121">
    <property type="entry name" value="Lumazine synthase"/>
    <property type="match status" value="1"/>
</dbReference>
<keyword evidence="5 7" id="KW-0808">Transferase</keyword>